<dbReference type="SMART" id="SM00252">
    <property type="entry name" value="SH2"/>
    <property type="match status" value="1"/>
</dbReference>
<dbReference type="GO" id="GO:0007169">
    <property type="term" value="P:cell surface receptor protein tyrosine kinase signaling pathway"/>
    <property type="evidence" value="ECO:0007669"/>
    <property type="project" value="TreeGrafter"/>
</dbReference>
<sequence length="833" mass="93233">MFPNKFGRGQSVVQPSRQRTSGPTPMDSQKADDVNGEWPDEEFDNSDEEYEEPGKEEQDDDDDDAHNYEDPEDNEGEEYEKPGKEEQDDDDDDEHNYEDPEEPDDPHQSSIPRQGQDTPQSPKASWAQQEEEEDEDYEVPIDEELELQAHRVNPQSFHRAAAKESTYNARGAERRCDEEDDGQNYEKPTDEDAIQPHTPYGRPQSSQKPAKEFGHSTYAAQPEAEEDDDQDYDDPPEENPNGDTDDDYVQPGASLEPNDHDYDKPDEEDPPEYELPPKSPDNNSPSVVPARTCDDGVYADERRSFIVQQRPVPSAPLAESFRLNLHTKDQESDRDYVTPIADSPTKSDDRTSVAPLSKEQKAGPKRGNSAPPFSKTQSNCNKNFRSLSGPHCPVTYPARPHSVLAHVGARAQHPGAHATEKECLPRHVMRPPSSPIPPAIHNFGQMSLQHNGQQPQHQQQQQQHQHGARVHHPLHLGRSASTQPPPPKSPSPLAPLGKQHQRQKSASIPPMAAGRPFNNRSPQKPAPFPPSRPAGFHEQLSPGGGGGGGRLHLHHTHGKPPSSPLRRQNNVHLEDAESFADRGAECELKRSPPVPLAPVSRSDAVRHLEKLDVHARPMVPLSPRPLLSSREGSSEAVTPPSSASASSVYPTLPYRPSLSLPTAAHPRSPLPSPSFLSNQTFSMLTQKSEDSTGSPEKDLRYPYQTHESQLCRHPSDMEIYSKIWYASRFDRRKAEDILRASNLDGAFMVRRSSGHQQNQPYTLVVYFKRTVFNIQIRYVEAEQKYALGMEKAGEERFNSVPEMIEHYELMPLTLIGNQQTVRGSTRLLYPISS</sequence>
<dbReference type="InterPro" id="IPR036860">
    <property type="entry name" value="SH2_dom_sf"/>
</dbReference>
<dbReference type="GO" id="GO:0005737">
    <property type="term" value="C:cytoplasm"/>
    <property type="evidence" value="ECO:0007669"/>
    <property type="project" value="UniProtKB-ARBA"/>
</dbReference>
<dbReference type="Proteomes" id="UP001318040">
    <property type="component" value="Chromosome 29"/>
</dbReference>
<feature type="region of interest" description="Disordered" evidence="3">
    <location>
        <begin position="1"/>
        <end position="295"/>
    </location>
</feature>
<feature type="compositionally biased region" description="Polar residues" evidence="3">
    <location>
        <begin position="108"/>
        <end position="128"/>
    </location>
</feature>
<feature type="compositionally biased region" description="Low complexity" evidence="3">
    <location>
        <begin position="634"/>
        <end position="648"/>
    </location>
</feature>
<feature type="compositionally biased region" description="Acidic residues" evidence="3">
    <location>
        <begin position="86"/>
        <end position="104"/>
    </location>
</feature>
<keyword evidence="5" id="KW-1185">Reference proteome</keyword>
<dbReference type="PROSITE" id="PS50001">
    <property type="entry name" value="SH2"/>
    <property type="match status" value="1"/>
</dbReference>
<dbReference type="PANTHER" id="PTHR14098">
    <property type="entry name" value="SH2 DOMAIN CONTAINING PROTEIN"/>
    <property type="match status" value="1"/>
</dbReference>
<feature type="region of interest" description="Disordered" evidence="3">
    <location>
        <begin position="323"/>
        <end position="384"/>
    </location>
</feature>
<evidence type="ECO:0000259" key="4">
    <source>
        <dbReference type="PROSITE" id="PS50001"/>
    </source>
</evidence>
<feature type="compositionally biased region" description="Basic and acidic residues" evidence="3">
    <location>
        <begin position="326"/>
        <end position="336"/>
    </location>
</feature>
<dbReference type="SUPFAM" id="SSF55550">
    <property type="entry name" value="SH2 domain"/>
    <property type="match status" value="1"/>
</dbReference>
<keyword evidence="1 2" id="KW-0727">SH2 domain</keyword>
<dbReference type="Gene3D" id="3.30.505.10">
    <property type="entry name" value="SH2 domain"/>
    <property type="match status" value="1"/>
</dbReference>
<feature type="region of interest" description="Disordered" evidence="3">
    <location>
        <begin position="619"/>
        <end position="648"/>
    </location>
</feature>
<feature type="compositionally biased region" description="Acidic residues" evidence="3">
    <location>
        <begin position="129"/>
        <end position="146"/>
    </location>
</feature>
<dbReference type="Pfam" id="PF00017">
    <property type="entry name" value="SH2"/>
    <property type="match status" value="1"/>
</dbReference>
<evidence type="ECO:0000313" key="5">
    <source>
        <dbReference type="Proteomes" id="UP001318040"/>
    </source>
</evidence>
<dbReference type="AlphaFoldDB" id="A0AAJ7TII8"/>
<protein>
    <submittedName>
        <fullName evidence="6">Lymphocyte cytosolic protein 2-like</fullName>
    </submittedName>
</protein>
<organism evidence="5 6">
    <name type="scientific">Petromyzon marinus</name>
    <name type="common">Sea lamprey</name>
    <dbReference type="NCBI Taxonomy" id="7757"/>
    <lineage>
        <taxon>Eukaryota</taxon>
        <taxon>Metazoa</taxon>
        <taxon>Chordata</taxon>
        <taxon>Craniata</taxon>
        <taxon>Vertebrata</taxon>
        <taxon>Cyclostomata</taxon>
        <taxon>Hyperoartia</taxon>
        <taxon>Petromyzontiformes</taxon>
        <taxon>Petromyzontidae</taxon>
        <taxon>Petromyzon</taxon>
    </lineage>
</organism>
<evidence type="ECO:0000313" key="6">
    <source>
        <dbReference type="RefSeq" id="XP_032818499.1"/>
    </source>
</evidence>
<dbReference type="PANTHER" id="PTHR14098:SF14">
    <property type="entry name" value="SH2 DOMAIN-CONTAINING PROTEIN"/>
    <property type="match status" value="1"/>
</dbReference>
<feature type="compositionally biased region" description="Basic residues" evidence="3">
    <location>
        <begin position="466"/>
        <end position="475"/>
    </location>
</feature>
<dbReference type="FunFam" id="3.30.505.10:FF:000016">
    <property type="entry name" value="B-cell linker protein isoform 2"/>
    <property type="match status" value="1"/>
</dbReference>
<dbReference type="PRINTS" id="PR00401">
    <property type="entry name" value="SH2DOMAIN"/>
</dbReference>
<feature type="compositionally biased region" description="Pro residues" evidence="3">
    <location>
        <begin position="483"/>
        <end position="493"/>
    </location>
</feature>
<evidence type="ECO:0000256" key="2">
    <source>
        <dbReference type="PROSITE-ProRule" id="PRU00191"/>
    </source>
</evidence>
<feature type="compositionally biased region" description="Polar residues" evidence="3">
    <location>
        <begin position="11"/>
        <end position="27"/>
    </location>
</feature>
<proteinExistence type="predicted"/>
<feature type="region of interest" description="Disordered" evidence="3">
    <location>
        <begin position="449"/>
        <end position="568"/>
    </location>
</feature>
<accession>A0AAJ7TII8</accession>
<reference evidence="6" key="1">
    <citation type="submission" date="2025-08" db="UniProtKB">
        <authorList>
            <consortium name="RefSeq"/>
        </authorList>
    </citation>
    <scope>IDENTIFICATION</scope>
    <source>
        <tissue evidence="6">Sperm</tissue>
    </source>
</reference>
<evidence type="ECO:0000256" key="3">
    <source>
        <dbReference type="SAM" id="MobiDB-lite"/>
    </source>
</evidence>
<name>A0AAJ7TII8_PETMA</name>
<feature type="compositionally biased region" description="Acidic residues" evidence="3">
    <location>
        <begin position="223"/>
        <end position="237"/>
    </location>
</feature>
<dbReference type="InterPro" id="IPR051751">
    <property type="entry name" value="Immunoreceptor_sig_adapters"/>
</dbReference>
<feature type="domain" description="SH2" evidence="4">
    <location>
        <begin position="724"/>
        <end position="831"/>
    </location>
</feature>
<dbReference type="KEGG" id="pmrn:116947162"/>
<gene>
    <name evidence="6" type="primary">LOC116947162</name>
</gene>
<dbReference type="InterPro" id="IPR000980">
    <property type="entry name" value="SH2"/>
</dbReference>
<feature type="compositionally biased region" description="Low complexity" evidence="3">
    <location>
        <begin position="449"/>
        <end position="465"/>
    </location>
</feature>
<feature type="compositionally biased region" description="Acidic residues" evidence="3">
    <location>
        <begin position="178"/>
        <end position="193"/>
    </location>
</feature>
<dbReference type="GO" id="GO:0035556">
    <property type="term" value="P:intracellular signal transduction"/>
    <property type="evidence" value="ECO:0007669"/>
    <property type="project" value="TreeGrafter"/>
</dbReference>
<feature type="compositionally biased region" description="Polar residues" evidence="3">
    <location>
        <begin position="374"/>
        <end position="384"/>
    </location>
</feature>
<evidence type="ECO:0000256" key="1">
    <source>
        <dbReference type="ARBA" id="ARBA00022999"/>
    </source>
</evidence>
<dbReference type="RefSeq" id="XP_032818499.1">
    <property type="nucleotide sequence ID" value="XM_032962608.1"/>
</dbReference>
<feature type="compositionally biased region" description="Acidic residues" evidence="3">
    <location>
        <begin position="57"/>
        <end position="78"/>
    </location>
</feature>
<feature type="compositionally biased region" description="Acidic residues" evidence="3">
    <location>
        <begin position="34"/>
        <end position="51"/>
    </location>
</feature>